<accession>A0A166DL54</accession>
<keyword evidence="4" id="KW-1185">Reference proteome</keyword>
<dbReference type="PATRIC" id="fig|49547.3.peg.215"/>
<gene>
    <name evidence="3" type="ORF">MBCUR_02030</name>
</gene>
<evidence type="ECO:0000313" key="4">
    <source>
        <dbReference type="Proteomes" id="UP000077245"/>
    </source>
</evidence>
<protein>
    <submittedName>
        <fullName evidence="3">Sortase family protein</fullName>
    </submittedName>
</protein>
<dbReference type="STRING" id="49547.MBCUR_02030"/>
<reference evidence="3 4" key="1">
    <citation type="submission" date="2016-04" db="EMBL/GenBank/DDBJ databases">
        <title>Genome sequence of Methanobrevibacter curvatus DSM 11111.</title>
        <authorList>
            <person name="Poehlein A."/>
            <person name="Seedorf H."/>
            <person name="Daniel R."/>
        </authorList>
    </citation>
    <scope>NUCLEOTIDE SEQUENCE [LARGE SCALE GENOMIC DNA]</scope>
    <source>
        <strain evidence="3 4">DSM 11111</strain>
    </source>
</reference>
<comment type="caution">
    <text evidence="3">The sequence shown here is derived from an EMBL/GenBank/DDBJ whole genome shotgun (WGS) entry which is preliminary data.</text>
</comment>
<keyword evidence="2" id="KW-0472">Membrane</keyword>
<feature type="transmembrane region" description="Helical" evidence="2">
    <location>
        <begin position="205"/>
        <end position="225"/>
    </location>
</feature>
<proteinExistence type="predicted"/>
<dbReference type="InterPro" id="IPR005754">
    <property type="entry name" value="Sortase"/>
</dbReference>
<dbReference type="InterPro" id="IPR023365">
    <property type="entry name" value="Sortase_dom-sf"/>
</dbReference>
<dbReference type="SUPFAM" id="SSF63817">
    <property type="entry name" value="Sortase"/>
    <property type="match status" value="1"/>
</dbReference>
<feature type="transmembrane region" description="Helical" evidence="2">
    <location>
        <begin position="30"/>
        <end position="50"/>
    </location>
</feature>
<dbReference type="AlphaFoldDB" id="A0A166DL54"/>
<keyword evidence="1" id="KW-0378">Hydrolase</keyword>
<sequence length="265" mass="29854">MKKQNLNNIKNINIINYFIKINFIKTYVGIMKKTTVIIILAIVFLSIYGMQEVNYFSTKIVIDKNISTPVLQIPAINLDEKANFESLSKGVMIDELSLKPGDGKIIFHGHRTLLGSPFLNINELKAKDKIIVEWPGVGEVNYSVTKSYIVPASHTIKMGNDSKTLYLITCDPIGTTINRLIVEAEPTGKGPLNDKNVLVNANQDYGLFISIGFLIIGLILSYFYPIKEDRKFIFVTVTIISIILFLLYFFPIATENFGFLEYLGI</sequence>
<keyword evidence="2" id="KW-0812">Transmembrane</keyword>
<dbReference type="Gene3D" id="2.40.260.10">
    <property type="entry name" value="Sortase"/>
    <property type="match status" value="1"/>
</dbReference>
<name>A0A166DL54_9EURY</name>
<dbReference type="Proteomes" id="UP000077245">
    <property type="component" value="Unassembled WGS sequence"/>
</dbReference>
<evidence type="ECO:0000313" key="3">
    <source>
        <dbReference type="EMBL" id="KZX15711.1"/>
    </source>
</evidence>
<evidence type="ECO:0000256" key="1">
    <source>
        <dbReference type="ARBA" id="ARBA00022801"/>
    </source>
</evidence>
<feature type="transmembrane region" description="Helical" evidence="2">
    <location>
        <begin position="232"/>
        <end position="253"/>
    </location>
</feature>
<keyword evidence="2" id="KW-1133">Transmembrane helix</keyword>
<dbReference type="GO" id="GO:0016787">
    <property type="term" value="F:hydrolase activity"/>
    <property type="evidence" value="ECO:0007669"/>
    <property type="project" value="UniProtKB-KW"/>
</dbReference>
<evidence type="ECO:0000256" key="2">
    <source>
        <dbReference type="SAM" id="Phobius"/>
    </source>
</evidence>
<organism evidence="3 4">
    <name type="scientific">Methanobrevibacter curvatus</name>
    <dbReference type="NCBI Taxonomy" id="49547"/>
    <lineage>
        <taxon>Archaea</taxon>
        <taxon>Methanobacteriati</taxon>
        <taxon>Methanobacteriota</taxon>
        <taxon>Methanomada group</taxon>
        <taxon>Methanobacteria</taxon>
        <taxon>Methanobacteriales</taxon>
        <taxon>Methanobacteriaceae</taxon>
        <taxon>Methanobrevibacter</taxon>
    </lineage>
</organism>
<dbReference type="EMBL" id="LWMV01000028">
    <property type="protein sequence ID" value="KZX15711.1"/>
    <property type="molecule type" value="Genomic_DNA"/>
</dbReference>
<dbReference type="Pfam" id="PF04203">
    <property type="entry name" value="Sortase"/>
    <property type="match status" value="1"/>
</dbReference>